<dbReference type="InterPro" id="IPR050865">
    <property type="entry name" value="BEACH_Domain"/>
</dbReference>
<evidence type="ECO:0000313" key="4">
    <source>
        <dbReference type="Proteomes" id="UP000179807"/>
    </source>
</evidence>
<dbReference type="Proteomes" id="UP000179807">
    <property type="component" value="Unassembled WGS sequence"/>
</dbReference>
<dbReference type="SUPFAM" id="SSF50729">
    <property type="entry name" value="PH domain-like"/>
    <property type="match status" value="1"/>
</dbReference>
<dbReference type="AlphaFoldDB" id="A0A1J4JEC6"/>
<dbReference type="OrthoDB" id="26681at2759"/>
<dbReference type="GeneID" id="94846650"/>
<keyword evidence="4" id="KW-1185">Reference proteome</keyword>
<proteinExistence type="predicted"/>
<accession>A0A1J4JEC6</accession>
<sequence>MNQIRLKQSANSKKVSNTSQPKLKPETFFSAKCMVIKITGETPAEFSLCTDRFLLTTAYSQKVVMLSEIRHILRRNRFQIPNSLEFILVNGRSLLLDFTPLGSKAILRNFRNLRCENLKSFQILSPKEYFEKSGLTEKWKTRQISNFEYLMALNIYGGRSFNDSNLYPIFPWIVTKFFGFESNSLSFSQSIEFDAKKEPIDIKSEVRRSSSFTLYSRNEQRNLNLPIAIQTPEKYDELKVKFSNDEPINHTNCFFLVAPSNTAMVAHWLIRQPPFTQLHWKTEDGRFGFSARLFQSINRAAYQALRGSISWELCPEFFCFPEVFVNMNGYKMGENVDDVFPLETAIDFVYFHRKFLESEEVSMNLNGWIDLIFGKKIYSIDTGNVYSPILSEDAWASQISKDYPKGFIVETLKTSGQLPQNMFSELHPKRNPFTTMKMNITCKVNSELHSINHVKYLKKLDDEMVFLISNDNGSICTALVNFDAKVCRSEFPVYQNGDINRVKGDLFVNFLNGFCVFDQINSEFYIVKNSTLEQISCAEDVDFAYGSNDAICIGNNKGVFEYFLLNDMSIDPIRFNFLYDRVSCFTFSLSFGVIIYGSVTGFIYISDIKTGQISFHSSLEGKCPKKIFVTDGFGFIVVYCDDFSVFLFNINGFFIRKVKFVTPMRNMSVFKSNNGFDYMVVVDMKGAIKLCEVFYLDFGDVLFNCRAEIVALDYDSSADAILAVSKNGSFFRIQAKTCQTLSG</sequence>
<dbReference type="EMBL" id="MLAK01001234">
    <property type="protein sequence ID" value="OHS95612.1"/>
    <property type="molecule type" value="Genomic_DNA"/>
</dbReference>
<protein>
    <recommendedName>
        <fullName evidence="2">BEACH domain-containing protein</fullName>
    </recommendedName>
</protein>
<dbReference type="SMART" id="SM01026">
    <property type="entry name" value="Beach"/>
    <property type="match status" value="1"/>
</dbReference>
<reference evidence="3" key="1">
    <citation type="submission" date="2016-10" db="EMBL/GenBank/DDBJ databases">
        <authorList>
            <person name="Benchimol M."/>
            <person name="Almeida L.G."/>
            <person name="Vasconcelos A.T."/>
            <person name="Perreira-Neves A."/>
            <person name="Rosa I.A."/>
            <person name="Tasca T."/>
            <person name="Bogo M.R."/>
            <person name="de Souza W."/>
        </authorList>
    </citation>
    <scope>NUCLEOTIDE SEQUENCE [LARGE SCALE GENOMIC DNA]</scope>
    <source>
        <strain evidence="3">K</strain>
    </source>
</reference>
<dbReference type="SUPFAM" id="SSF81837">
    <property type="entry name" value="BEACH domain"/>
    <property type="match status" value="1"/>
</dbReference>
<keyword evidence="1" id="KW-1133">Transmembrane helix</keyword>
<dbReference type="Gene3D" id="1.10.1540.10">
    <property type="entry name" value="BEACH domain"/>
    <property type="match status" value="1"/>
</dbReference>
<evidence type="ECO:0000256" key="1">
    <source>
        <dbReference type="SAM" id="Phobius"/>
    </source>
</evidence>
<evidence type="ECO:0000313" key="3">
    <source>
        <dbReference type="EMBL" id="OHS95612.1"/>
    </source>
</evidence>
<dbReference type="PROSITE" id="PS50197">
    <property type="entry name" value="BEACH"/>
    <property type="match status" value="1"/>
</dbReference>
<dbReference type="InterPro" id="IPR000409">
    <property type="entry name" value="BEACH_dom"/>
</dbReference>
<gene>
    <name evidence="3" type="ORF">TRFO_38274</name>
</gene>
<keyword evidence="1" id="KW-0472">Membrane</keyword>
<dbReference type="PANTHER" id="PTHR13743:SF161">
    <property type="entry name" value="BEIGE_BEACH DOMAIN CONTAINING PROTEIN"/>
    <property type="match status" value="1"/>
</dbReference>
<dbReference type="RefSeq" id="XP_068348749.1">
    <property type="nucleotide sequence ID" value="XM_068511946.1"/>
</dbReference>
<dbReference type="CDD" id="cd06071">
    <property type="entry name" value="Beach"/>
    <property type="match status" value="1"/>
</dbReference>
<dbReference type="InterPro" id="IPR036322">
    <property type="entry name" value="WD40_repeat_dom_sf"/>
</dbReference>
<dbReference type="SUPFAM" id="SSF50978">
    <property type="entry name" value="WD40 repeat-like"/>
    <property type="match status" value="1"/>
</dbReference>
<organism evidence="3 4">
    <name type="scientific">Tritrichomonas foetus</name>
    <dbReference type="NCBI Taxonomy" id="1144522"/>
    <lineage>
        <taxon>Eukaryota</taxon>
        <taxon>Metamonada</taxon>
        <taxon>Parabasalia</taxon>
        <taxon>Tritrichomonadida</taxon>
        <taxon>Tritrichomonadidae</taxon>
        <taxon>Tritrichomonas</taxon>
    </lineage>
</organism>
<feature type="domain" description="BEACH" evidence="2">
    <location>
        <begin position="124"/>
        <end position="430"/>
    </location>
</feature>
<dbReference type="PANTHER" id="PTHR13743">
    <property type="entry name" value="BEIGE/BEACH-RELATED"/>
    <property type="match status" value="1"/>
</dbReference>
<name>A0A1J4JEC6_9EUKA</name>
<dbReference type="Pfam" id="PF02138">
    <property type="entry name" value="Beach"/>
    <property type="match status" value="1"/>
</dbReference>
<keyword evidence="1" id="KW-0812">Transmembrane</keyword>
<feature type="transmembrane region" description="Helical" evidence="1">
    <location>
        <begin position="585"/>
        <end position="605"/>
    </location>
</feature>
<dbReference type="VEuPathDB" id="TrichDB:TRFO_38274"/>
<dbReference type="InterPro" id="IPR036372">
    <property type="entry name" value="BEACH_dom_sf"/>
</dbReference>
<evidence type="ECO:0000259" key="2">
    <source>
        <dbReference type="PROSITE" id="PS50197"/>
    </source>
</evidence>
<comment type="caution">
    <text evidence="3">The sequence shown here is derived from an EMBL/GenBank/DDBJ whole genome shotgun (WGS) entry which is preliminary data.</text>
</comment>